<dbReference type="InterPro" id="IPR025328">
    <property type="entry name" value="DUF4234"/>
</dbReference>
<comment type="caution">
    <text evidence="3">The sequence shown here is derived from an EMBL/GenBank/DDBJ whole genome shotgun (WGS) entry which is preliminary data.</text>
</comment>
<keyword evidence="4" id="KW-1185">Reference proteome</keyword>
<name>A0A917V110_9BACI</name>
<dbReference type="AlphaFoldDB" id="A0A917V110"/>
<reference evidence="3" key="1">
    <citation type="journal article" date="2014" name="Int. J. Syst. Evol. Microbiol.">
        <title>Complete genome sequence of Corynebacterium casei LMG S-19264T (=DSM 44701T), isolated from a smear-ripened cheese.</title>
        <authorList>
            <consortium name="US DOE Joint Genome Institute (JGI-PGF)"/>
            <person name="Walter F."/>
            <person name="Albersmeier A."/>
            <person name="Kalinowski J."/>
            <person name="Ruckert C."/>
        </authorList>
    </citation>
    <scope>NUCLEOTIDE SEQUENCE</scope>
    <source>
        <strain evidence="3">JCM 12580</strain>
    </source>
</reference>
<evidence type="ECO:0000313" key="3">
    <source>
        <dbReference type="EMBL" id="GGK09329.1"/>
    </source>
</evidence>
<feature type="transmembrane region" description="Helical" evidence="1">
    <location>
        <begin position="62"/>
        <end position="82"/>
    </location>
</feature>
<feature type="transmembrane region" description="Helical" evidence="1">
    <location>
        <begin position="20"/>
        <end position="41"/>
    </location>
</feature>
<accession>A0A917V110</accession>
<reference evidence="3" key="2">
    <citation type="submission" date="2020-09" db="EMBL/GenBank/DDBJ databases">
        <authorList>
            <person name="Sun Q."/>
            <person name="Ohkuma M."/>
        </authorList>
    </citation>
    <scope>NUCLEOTIDE SEQUENCE</scope>
    <source>
        <strain evidence="3">JCM 12580</strain>
    </source>
</reference>
<evidence type="ECO:0000259" key="2">
    <source>
        <dbReference type="Pfam" id="PF14018"/>
    </source>
</evidence>
<dbReference type="EMBL" id="BMNQ01000103">
    <property type="protein sequence ID" value="GGK09329.1"/>
    <property type="molecule type" value="Genomic_DNA"/>
</dbReference>
<proteinExistence type="predicted"/>
<evidence type="ECO:0000256" key="1">
    <source>
        <dbReference type="SAM" id="Phobius"/>
    </source>
</evidence>
<keyword evidence="1" id="KW-0472">Membrane</keyword>
<dbReference type="Proteomes" id="UP000658382">
    <property type="component" value="Unassembled WGS sequence"/>
</dbReference>
<dbReference type="RefSeq" id="WP_188634374.1">
    <property type="nucleotide sequence ID" value="NZ_BMNQ01000103.1"/>
</dbReference>
<protein>
    <recommendedName>
        <fullName evidence="2">DUF4234 domain-containing protein</fullName>
    </recommendedName>
</protein>
<sequence length="86" mass="10157">MEINQILDEDNNIFNLKRTPVIFTVILSIITLGVYLPYWFLTRRKILNKFNADERISFITPMCFFILTTFIALTIIPVNLLFDGWI</sequence>
<organism evidence="3 4">
    <name type="scientific">Lentibacillus kapialis</name>
    <dbReference type="NCBI Taxonomy" id="340214"/>
    <lineage>
        <taxon>Bacteria</taxon>
        <taxon>Bacillati</taxon>
        <taxon>Bacillota</taxon>
        <taxon>Bacilli</taxon>
        <taxon>Bacillales</taxon>
        <taxon>Bacillaceae</taxon>
        <taxon>Lentibacillus</taxon>
    </lineage>
</organism>
<gene>
    <name evidence="3" type="ORF">GCM10007063_34720</name>
</gene>
<evidence type="ECO:0000313" key="4">
    <source>
        <dbReference type="Proteomes" id="UP000658382"/>
    </source>
</evidence>
<dbReference type="Pfam" id="PF14018">
    <property type="entry name" value="DUF4234"/>
    <property type="match status" value="1"/>
</dbReference>
<keyword evidence="1" id="KW-1133">Transmembrane helix</keyword>
<feature type="domain" description="DUF4234" evidence="2">
    <location>
        <begin position="21"/>
        <end position="79"/>
    </location>
</feature>
<keyword evidence="1" id="KW-0812">Transmembrane</keyword>